<organism evidence="2 3">
    <name type="scientific">Streptomyces filamentosus NRRL 15998</name>
    <dbReference type="NCBI Taxonomy" id="457431"/>
    <lineage>
        <taxon>Bacteria</taxon>
        <taxon>Bacillati</taxon>
        <taxon>Actinomycetota</taxon>
        <taxon>Actinomycetes</taxon>
        <taxon>Kitasatosporales</taxon>
        <taxon>Streptomycetaceae</taxon>
        <taxon>Streptomyces</taxon>
    </lineage>
</organism>
<dbReference type="Proteomes" id="UP000003986">
    <property type="component" value="Unassembled WGS sequence"/>
</dbReference>
<evidence type="ECO:0000313" key="3">
    <source>
        <dbReference type="Proteomes" id="UP000003986"/>
    </source>
</evidence>
<feature type="region of interest" description="Disordered" evidence="1">
    <location>
        <begin position="1"/>
        <end position="37"/>
    </location>
</feature>
<gene>
    <name evidence="2" type="ORF">SSGG_03338</name>
</gene>
<reference evidence="3" key="2">
    <citation type="submission" date="2008-12" db="EMBL/GenBank/DDBJ databases">
        <title>Annotation of Streptomyces roseosporus strain NRRL 15998.</title>
        <authorList>
            <consortium name="The Broad Institute Genome Sequencing Platform"/>
            <consortium name="Broad Institute Microbial Sequencing Center"/>
            <person name="Fischbach M."/>
            <person name="Ward D."/>
            <person name="Young S."/>
            <person name="Kodira C.D."/>
            <person name="Zeng Q."/>
            <person name="Koehrsen M."/>
            <person name="Godfrey P."/>
            <person name="Alvarado L."/>
            <person name="Berlin A.M."/>
            <person name="Borenstein D."/>
            <person name="Chen Z."/>
            <person name="Engels R."/>
            <person name="Freedman E."/>
            <person name="Gellesch M."/>
            <person name="Goldberg J."/>
            <person name="Griggs A."/>
            <person name="Gujja S."/>
            <person name="Heiman D.I."/>
            <person name="Hepburn T.A."/>
            <person name="Howarth C."/>
            <person name="Jen D."/>
            <person name="Larson L."/>
            <person name="Lewis B."/>
            <person name="Mehta T."/>
            <person name="Park D."/>
            <person name="Pearson M."/>
            <person name="Roberts A."/>
            <person name="Saif S."/>
            <person name="Shea T.D."/>
            <person name="Shenoy N."/>
            <person name="Sisk P."/>
            <person name="Stolte C."/>
            <person name="Sykes S.N."/>
            <person name="Walk T."/>
            <person name="White J."/>
            <person name="Yandava C."/>
            <person name="Straight P."/>
            <person name="Clardy J."/>
            <person name="Hung D."/>
            <person name="Kolter R."/>
            <person name="Mekalanos J."/>
            <person name="Walker S."/>
            <person name="Walsh C.T."/>
            <person name="Wieland B.L.C."/>
            <person name="Ilzarbe M."/>
            <person name="Galagan J."/>
            <person name="Nusbaum C."/>
            <person name="Birren B."/>
        </authorList>
    </citation>
    <scope>NUCLEOTIDE SEQUENCE [LARGE SCALE GENOMIC DNA]</scope>
    <source>
        <strain evidence="3">NRRL 15998</strain>
    </source>
</reference>
<name>D6ARU6_STRFL</name>
<accession>D6ARU6</accession>
<evidence type="ECO:0000313" key="2">
    <source>
        <dbReference type="EMBL" id="EFE75971.2"/>
    </source>
</evidence>
<proteinExistence type="predicted"/>
<reference evidence="3" key="1">
    <citation type="submission" date="2008-10" db="EMBL/GenBank/DDBJ databases">
        <authorList>
            <person name="Molnar K."/>
        </authorList>
    </citation>
    <scope>NUCLEOTIDE SEQUENCE [LARGE SCALE GENOMIC DNA]</scope>
    <source>
        <strain evidence="3">NRRL 15998</strain>
    </source>
</reference>
<sequence length="117" mass="11973">MAEGAPGDDTSSASYHGGGGMGWRGPDEPEPAGGAIGTRSILLISDGEGNCGTPEPCGVAEELVRAGVGLRIDQLAADGYRFAGRPVSRSVPGAWTNRYESRPPSARCTPRATSASR</sequence>
<evidence type="ECO:0000256" key="1">
    <source>
        <dbReference type="SAM" id="MobiDB-lite"/>
    </source>
</evidence>
<dbReference type="EMBL" id="DS999644">
    <property type="protein sequence ID" value="EFE75971.2"/>
    <property type="molecule type" value="Genomic_DNA"/>
</dbReference>
<protein>
    <submittedName>
        <fullName evidence="2">Predicted protein</fullName>
    </submittedName>
</protein>
<feature type="region of interest" description="Disordered" evidence="1">
    <location>
        <begin position="91"/>
        <end position="117"/>
    </location>
</feature>
<dbReference type="AlphaFoldDB" id="D6ARU6"/>